<proteinExistence type="predicted"/>
<name>K7LD35_SOYBN</name>
<dbReference type="HOGENOM" id="CLU_3225644_0_0_1"/>
<dbReference type="PaxDb" id="3847-GLYMA09G16100.1"/>
<protein>
    <submittedName>
        <fullName evidence="1 2">Uncharacterized protein</fullName>
    </submittedName>
</protein>
<evidence type="ECO:0000313" key="1">
    <source>
        <dbReference type="EMBL" id="KRH38057.1"/>
    </source>
</evidence>
<evidence type="ECO:0000313" key="3">
    <source>
        <dbReference type="Proteomes" id="UP000008827"/>
    </source>
</evidence>
<dbReference type="EMBL" id="CM000842">
    <property type="protein sequence ID" value="KRH38057.1"/>
    <property type="molecule type" value="Genomic_DNA"/>
</dbReference>
<dbReference type="Proteomes" id="UP000008827">
    <property type="component" value="Chromosome 9"/>
</dbReference>
<dbReference type="Gramene" id="KRH38057">
    <property type="protein sequence ID" value="KRH38057"/>
    <property type="gene ID" value="GLYMA_09G107700"/>
</dbReference>
<reference evidence="1 2" key="1">
    <citation type="journal article" date="2010" name="Nature">
        <title>Genome sequence of the palaeopolyploid soybean.</title>
        <authorList>
            <person name="Schmutz J."/>
            <person name="Cannon S.B."/>
            <person name="Schlueter J."/>
            <person name="Ma J."/>
            <person name="Mitros T."/>
            <person name="Nelson W."/>
            <person name="Hyten D.L."/>
            <person name="Song Q."/>
            <person name="Thelen J.J."/>
            <person name="Cheng J."/>
            <person name="Xu D."/>
            <person name="Hellsten U."/>
            <person name="May G.D."/>
            <person name="Yu Y."/>
            <person name="Sakurai T."/>
            <person name="Umezawa T."/>
            <person name="Bhattacharyya M.K."/>
            <person name="Sandhu D."/>
            <person name="Valliyodan B."/>
            <person name="Lindquist E."/>
            <person name="Peto M."/>
            <person name="Grant D."/>
            <person name="Shu S."/>
            <person name="Goodstein D."/>
            <person name="Barry K."/>
            <person name="Futrell-Griggs M."/>
            <person name="Abernathy B."/>
            <person name="Du J."/>
            <person name="Tian Z."/>
            <person name="Zhu L."/>
            <person name="Gill N."/>
            <person name="Joshi T."/>
            <person name="Libault M."/>
            <person name="Sethuraman A."/>
            <person name="Zhang X.-C."/>
            <person name="Shinozaki K."/>
            <person name="Nguyen H.T."/>
            <person name="Wing R.A."/>
            <person name="Cregan P."/>
            <person name="Specht J."/>
            <person name="Grimwood J."/>
            <person name="Rokhsar D."/>
            <person name="Stacey G."/>
            <person name="Shoemaker R.C."/>
            <person name="Jackson S.A."/>
        </authorList>
    </citation>
    <scope>NUCLEOTIDE SEQUENCE</scope>
    <source>
        <strain evidence="2">cv. Williams 82</strain>
        <tissue evidence="1">Callus</tissue>
    </source>
</reference>
<dbReference type="InParanoid" id="K7LD35"/>
<gene>
    <name evidence="1" type="ORF">GLYMA_09G107700</name>
</gene>
<evidence type="ECO:0000313" key="2">
    <source>
        <dbReference type="EnsemblPlants" id="KRH38057"/>
    </source>
</evidence>
<dbReference type="EnsemblPlants" id="KRH38057">
    <property type="protein sequence ID" value="KRH38057"/>
    <property type="gene ID" value="GLYMA_09G107700"/>
</dbReference>
<keyword evidence="3" id="KW-1185">Reference proteome</keyword>
<sequence length="44" mass="5367">MEFLSFYSDKEIVDCKCDMPNLCELQMFDYQWHNGFDFSIYLSL</sequence>
<dbReference type="AlphaFoldDB" id="K7LD35"/>
<organism evidence="1">
    <name type="scientific">Glycine max</name>
    <name type="common">Soybean</name>
    <name type="synonym">Glycine hispida</name>
    <dbReference type="NCBI Taxonomy" id="3847"/>
    <lineage>
        <taxon>Eukaryota</taxon>
        <taxon>Viridiplantae</taxon>
        <taxon>Streptophyta</taxon>
        <taxon>Embryophyta</taxon>
        <taxon>Tracheophyta</taxon>
        <taxon>Spermatophyta</taxon>
        <taxon>Magnoliopsida</taxon>
        <taxon>eudicotyledons</taxon>
        <taxon>Gunneridae</taxon>
        <taxon>Pentapetalae</taxon>
        <taxon>rosids</taxon>
        <taxon>fabids</taxon>
        <taxon>Fabales</taxon>
        <taxon>Fabaceae</taxon>
        <taxon>Papilionoideae</taxon>
        <taxon>50 kb inversion clade</taxon>
        <taxon>NPAAA clade</taxon>
        <taxon>indigoferoid/millettioid clade</taxon>
        <taxon>Phaseoleae</taxon>
        <taxon>Glycine</taxon>
        <taxon>Glycine subgen. Soja</taxon>
    </lineage>
</organism>
<reference evidence="2" key="2">
    <citation type="submission" date="2018-02" db="UniProtKB">
        <authorList>
            <consortium name="EnsemblPlants"/>
        </authorList>
    </citation>
    <scope>IDENTIFICATION</scope>
    <source>
        <strain evidence="2">Williams 82</strain>
    </source>
</reference>
<reference evidence="1" key="3">
    <citation type="submission" date="2018-07" db="EMBL/GenBank/DDBJ databases">
        <title>WGS assembly of Glycine max.</title>
        <authorList>
            <person name="Schmutz J."/>
            <person name="Cannon S."/>
            <person name="Schlueter J."/>
            <person name="Ma J."/>
            <person name="Mitros T."/>
            <person name="Nelson W."/>
            <person name="Hyten D."/>
            <person name="Song Q."/>
            <person name="Thelen J."/>
            <person name="Cheng J."/>
            <person name="Xu D."/>
            <person name="Hellsten U."/>
            <person name="May G."/>
            <person name="Yu Y."/>
            <person name="Sakurai T."/>
            <person name="Umezawa T."/>
            <person name="Bhattacharyya M."/>
            <person name="Sandhu D."/>
            <person name="Valliyodan B."/>
            <person name="Lindquist E."/>
            <person name="Peto M."/>
            <person name="Grant D."/>
            <person name="Shu S."/>
            <person name="Goodstein D."/>
            <person name="Barry K."/>
            <person name="Futrell-Griggs M."/>
            <person name="Abernathy B."/>
            <person name="Du J."/>
            <person name="Tian Z."/>
            <person name="Zhu L."/>
            <person name="Gill N."/>
            <person name="Joshi T."/>
            <person name="Libault M."/>
            <person name="Sethuraman A."/>
            <person name="Zhang X."/>
            <person name="Shinozaki K."/>
            <person name="Nguyen H."/>
            <person name="Wing R."/>
            <person name="Cregan P."/>
            <person name="Specht J."/>
            <person name="Grimwood J."/>
            <person name="Rokhsar D."/>
            <person name="Stacey G."/>
            <person name="Shoemaker R."/>
            <person name="Jackson S."/>
        </authorList>
    </citation>
    <scope>NUCLEOTIDE SEQUENCE</scope>
    <source>
        <tissue evidence="1">Callus</tissue>
    </source>
</reference>
<accession>K7LD35</accession>